<proteinExistence type="inferred from homology"/>
<dbReference type="PANTHER" id="PTHR22683:SF41">
    <property type="entry name" value="DNA TRANSLOCASE FTSK"/>
    <property type="match status" value="1"/>
</dbReference>
<dbReference type="SUPFAM" id="SSF46785">
    <property type="entry name" value="Winged helix' DNA-binding domain"/>
    <property type="match status" value="1"/>
</dbReference>
<dbReference type="CDD" id="cd01127">
    <property type="entry name" value="TrwB_TraG_TraD_VirD4"/>
    <property type="match status" value="1"/>
</dbReference>
<feature type="region of interest" description="Disordered" evidence="16">
    <location>
        <begin position="197"/>
        <end position="222"/>
    </location>
</feature>
<evidence type="ECO:0000256" key="1">
    <source>
        <dbReference type="ARBA" id="ARBA00004651"/>
    </source>
</evidence>
<evidence type="ECO:0000256" key="5">
    <source>
        <dbReference type="ARBA" id="ARBA00022692"/>
    </source>
</evidence>
<evidence type="ECO:0000313" key="19">
    <source>
        <dbReference type="EMBL" id="MPW25818.1"/>
    </source>
</evidence>
<feature type="compositionally biased region" description="Basic and acidic residues" evidence="16">
    <location>
        <begin position="745"/>
        <end position="758"/>
    </location>
</feature>
<evidence type="ECO:0000256" key="9">
    <source>
        <dbReference type="ARBA" id="ARBA00022989"/>
    </source>
</evidence>
<dbReference type="Gene3D" id="3.30.980.40">
    <property type="match status" value="1"/>
</dbReference>
<feature type="region of interest" description="Disordered" evidence="16">
    <location>
        <begin position="730"/>
        <end position="758"/>
    </location>
</feature>
<organism evidence="19 20">
    <name type="scientific">Alkalibaculum sporogenes</name>
    <dbReference type="NCBI Taxonomy" id="2655001"/>
    <lineage>
        <taxon>Bacteria</taxon>
        <taxon>Bacillati</taxon>
        <taxon>Bacillota</taxon>
        <taxon>Clostridia</taxon>
        <taxon>Eubacteriales</taxon>
        <taxon>Eubacteriaceae</taxon>
        <taxon>Alkalibaculum</taxon>
    </lineage>
</organism>
<dbReference type="Pfam" id="PF17854">
    <property type="entry name" value="FtsK_alpha"/>
    <property type="match status" value="1"/>
</dbReference>
<dbReference type="RefSeq" id="WP_152803653.1">
    <property type="nucleotide sequence ID" value="NZ_WHNX01000011.1"/>
</dbReference>
<evidence type="ECO:0000256" key="8">
    <source>
        <dbReference type="ARBA" id="ARBA00022840"/>
    </source>
</evidence>
<feature type="transmembrane region" description="Helical" evidence="17">
    <location>
        <begin position="99"/>
        <end position="122"/>
    </location>
</feature>
<comment type="subcellular location">
    <subcellularLocation>
        <location evidence="1">Cell membrane</location>
        <topology evidence="1">Multi-pass membrane protein</topology>
    </subcellularLocation>
</comment>
<dbReference type="InterPro" id="IPR025199">
    <property type="entry name" value="FtsK_4TM"/>
</dbReference>
<dbReference type="AlphaFoldDB" id="A0A6A7K8M0"/>
<keyword evidence="4" id="KW-0132">Cell division</keyword>
<dbReference type="PROSITE" id="PS50901">
    <property type="entry name" value="FTSK"/>
    <property type="match status" value="1"/>
</dbReference>
<feature type="transmembrane region" description="Helical" evidence="17">
    <location>
        <begin position="62"/>
        <end position="87"/>
    </location>
</feature>
<dbReference type="InterPro" id="IPR003593">
    <property type="entry name" value="AAA+_ATPase"/>
</dbReference>
<feature type="transmembrane region" description="Helical" evidence="17">
    <location>
        <begin position="142"/>
        <end position="175"/>
    </location>
</feature>
<keyword evidence="9 17" id="KW-1133">Transmembrane helix</keyword>
<dbReference type="Gene3D" id="1.10.10.10">
    <property type="entry name" value="Winged helix-like DNA-binding domain superfamily/Winged helix DNA-binding domain"/>
    <property type="match status" value="1"/>
</dbReference>
<feature type="binding site" evidence="15">
    <location>
        <begin position="437"/>
        <end position="444"/>
    </location>
    <ligand>
        <name>ATP</name>
        <dbReference type="ChEBI" id="CHEBI:30616"/>
    </ligand>
</feature>
<feature type="region of interest" description="Disordered" evidence="16">
    <location>
        <begin position="239"/>
        <end position="259"/>
    </location>
</feature>
<dbReference type="Gene3D" id="3.40.50.300">
    <property type="entry name" value="P-loop containing nucleotide triphosphate hydrolases"/>
    <property type="match status" value="1"/>
</dbReference>
<dbReference type="PANTHER" id="PTHR22683">
    <property type="entry name" value="SPORULATION PROTEIN RELATED"/>
    <property type="match status" value="1"/>
</dbReference>
<dbReference type="GO" id="GO:0005886">
    <property type="term" value="C:plasma membrane"/>
    <property type="evidence" value="ECO:0007669"/>
    <property type="project" value="UniProtKB-SubCell"/>
</dbReference>
<dbReference type="Pfam" id="PF13491">
    <property type="entry name" value="FtsK_4TM"/>
    <property type="match status" value="1"/>
</dbReference>
<dbReference type="InterPro" id="IPR041027">
    <property type="entry name" value="FtsK_alpha"/>
</dbReference>
<keyword evidence="20" id="KW-1185">Reference proteome</keyword>
<dbReference type="Pfam" id="PF01580">
    <property type="entry name" value="FtsK_SpoIIIE"/>
    <property type="match status" value="1"/>
</dbReference>
<keyword evidence="12" id="KW-0131">Cell cycle</keyword>
<evidence type="ECO:0000256" key="17">
    <source>
        <dbReference type="SAM" id="Phobius"/>
    </source>
</evidence>
<dbReference type="GO" id="GO:0003677">
    <property type="term" value="F:DNA binding"/>
    <property type="evidence" value="ECO:0007669"/>
    <property type="project" value="UniProtKB-KW"/>
</dbReference>
<keyword evidence="5 17" id="KW-0812">Transmembrane</keyword>
<dbReference type="EMBL" id="WHNX01000011">
    <property type="protein sequence ID" value="MPW25818.1"/>
    <property type="molecule type" value="Genomic_DNA"/>
</dbReference>
<keyword evidence="3" id="KW-1003">Cell membrane</keyword>
<comment type="similarity">
    <text evidence="2">Belongs to the FtsK/SpoIIIE/SftA family.</text>
</comment>
<dbReference type="GO" id="GO:0007059">
    <property type="term" value="P:chromosome segregation"/>
    <property type="evidence" value="ECO:0007669"/>
    <property type="project" value="UniProtKB-KW"/>
</dbReference>
<dbReference type="Proteomes" id="UP000440004">
    <property type="component" value="Unassembled WGS sequence"/>
</dbReference>
<comment type="function">
    <text evidence="13">Essential cell division protein that coordinates cell division and chromosome segregation. The N-terminus is involved in assembly of the cell-division machinery. The C-terminus functions as a DNA motor that moves dsDNA in an ATP-dependent manner towards the dif recombination site, which is located within the replication terminus region. Required for activation of the Xer recombinase, allowing activation of chromosome unlinking by recombination.</text>
</comment>
<dbReference type="SMART" id="SM00382">
    <property type="entry name" value="AAA"/>
    <property type="match status" value="1"/>
</dbReference>
<dbReference type="InterPro" id="IPR002543">
    <property type="entry name" value="FtsK_dom"/>
</dbReference>
<evidence type="ECO:0000313" key="20">
    <source>
        <dbReference type="Proteomes" id="UP000440004"/>
    </source>
</evidence>
<evidence type="ECO:0000256" key="16">
    <source>
        <dbReference type="SAM" id="MobiDB-lite"/>
    </source>
</evidence>
<evidence type="ECO:0000256" key="10">
    <source>
        <dbReference type="ARBA" id="ARBA00023125"/>
    </source>
</evidence>
<dbReference type="SUPFAM" id="SSF52540">
    <property type="entry name" value="P-loop containing nucleoside triphosphate hydrolases"/>
    <property type="match status" value="1"/>
</dbReference>
<gene>
    <name evidence="19" type="ORF">GC105_08450</name>
</gene>
<keyword evidence="8 15" id="KW-0067">ATP-binding</keyword>
<keyword evidence="11 17" id="KW-0472">Membrane</keyword>
<dbReference type="Pfam" id="PF09397">
    <property type="entry name" value="FtsK_gamma"/>
    <property type="match status" value="1"/>
</dbReference>
<evidence type="ECO:0000256" key="6">
    <source>
        <dbReference type="ARBA" id="ARBA00022741"/>
    </source>
</evidence>
<comment type="subunit">
    <text evidence="14">Homohexamer. Forms a ring that surrounds DNA.</text>
</comment>
<comment type="caution">
    <text evidence="19">The sequence shown here is derived from an EMBL/GenBank/DDBJ whole genome shotgun (WGS) entry which is preliminary data.</text>
</comment>
<dbReference type="InterPro" id="IPR027417">
    <property type="entry name" value="P-loop_NTPase"/>
</dbReference>
<evidence type="ECO:0000256" key="14">
    <source>
        <dbReference type="ARBA" id="ARBA00025923"/>
    </source>
</evidence>
<evidence type="ECO:0000256" key="4">
    <source>
        <dbReference type="ARBA" id="ARBA00022618"/>
    </source>
</evidence>
<keyword evidence="10" id="KW-0238">DNA-binding</keyword>
<dbReference type="InterPro" id="IPR036390">
    <property type="entry name" value="WH_DNA-bd_sf"/>
</dbReference>
<evidence type="ECO:0000256" key="13">
    <source>
        <dbReference type="ARBA" id="ARBA00024986"/>
    </source>
</evidence>
<dbReference type="GO" id="GO:0051301">
    <property type="term" value="P:cell division"/>
    <property type="evidence" value="ECO:0007669"/>
    <property type="project" value="UniProtKB-KW"/>
</dbReference>
<feature type="domain" description="FtsK" evidence="18">
    <location>
        <begin position="419"/>
        <end position="610"/>
    </location>
</feature>
<evidence type="ECO:0000256" key="7">
    <source>
        <dbReference type="ARBA" id="ARBA00022829"/>
    </source>
</evidence>
<keyword evidence="6 15" id="KW-0547">Nucleotide-binding</keyword>
<accession>A0A6A7K8M0</accession>
<sequence length="758" mass="84057">MSTATTRKKTNKKTSKRKASKKVSFTETKIFSEIIGLTMILVGIYSFYSLMVSEPGTIGKSLYFLLYFAMGKASYIITFLLIILGIYFIMKGITYWKSIVLPMILFTVNISIFITIIDNLIINPVFSRQVLDVALNAQDGGGIIGIFLTALLVSLFSVKGTIIILTITTLISIILMTQKSLYDGYLHLKSAYNSRPEKSDASKIKEPKEETKPDKPLQDKNHDESVKNIKILDYSEVRSKKNKDPNDLKKTESEKNNHKIEEKISQLEEQTKSGPINNEYVPIKYSFPSLELLIPPVTINSNSKKEILINAKILEKTLQDFGVKAKVVEVSMGPSVTRYELQLEAGVKVSKIVNLSNDLALSLATTNVRIEAPIPGKAAVGIEVPNKDTAVVNIREVLESKQFKDYESKICFALGKELSGSVVVGDIAKMPHVLIAGATGSGKSVCINSIITSILYKASPEEVKLILIDPKMVELNNYNGIPHLLIPVVTDPKHASGALNWAIKEMTERYKLFKDSGVRDINRYNEVVIGKDKAQMPRIVIIIDELADLMMVSPREVENAICRLAQLARAAGIHLVLATQRPSVDVITGLIKANVPSRISFAVSSMVDSRTILDVGGAEKLLGRGDMLYNPVGESKPIRIQGTFISDTEVEEVVNFVKKQGEVNYNEKVIEEIKDVNVSTDQDDFEDDMMPQALALTLELDNISTSMIQRKLRVGYSRAGRIIDEMESKGIISGPEGSKPRKVLISKDEYDNSIKKNE</sequence>
<feature type="transmembrane region" description="Helical" evidence="17">
    <location>
        <begin position="30"/>
        <end position="50"/>
    </location>
</feature>
<evidence type="ECO:0000259" key="18">
    <source>
        <dbReference type="PROSITE" id="PS50901"/>
    </source>
</evidence>
<dbReference type="InterPro" id="IPR036388">
    <property type="entry name" value="WH-like_DNA-bd_sf"/>
</dbReference>
<reference evidence="19 20" key="1">
    <citation type="submission" date="2019-10" db="EMBL/GenBank/DDBJ databases">
        <title>Alkalibaculum tamaniensis sp.nov., a new alkaliphilic acetogen, isolated on methoxylated aromatics from a mud volcano.</title>
        <authorList>
            <person name="Khomyakova M.A."/>
            <person name="Merkel A.Y."/>
            <person name="Bonch-Osmolovskaya E.A."/>
            <person name="Slobodkin A.I."/>
        </authorList>
    </citation>
    <scope>NUCLEOTIDE SEQUENCE [LARGE SCALE GENOMIC DNA]</scope>
    <source>
        <strain evidence="19 20">M08DMB</strain>
    </source>
</reference>
<evidence type="ECO:0000256" key="15">
    <source>
        <dbReference type="PROSITE-ProRule" id="PRU00289"/>
    </source>
</evidence>
<keyword evidence="7" id="KW-0159">Chromosome partition</keyword>
<dbReference type="InterPro" id="IPR050206">
    <property type="entry name" value="FtsK/SpoIIIE/SftA"/>
</dbReference>
<dbReference type="GO" id="GO:0005524">
    <property type="term" value="F:ATP binding"/>
    <property type="evidence" value="ECO:0007669"/>
    <property type="project" value="UniProtKB-UniRule"/>
</dbReference>
<dbReference type="InterPro" id="IPR018541">
    <property type="entry name" value="Ftsk_gamma"/>
</dbReference>
<evidence type="ECO:0000256" key="3">
    <source>
        <dbReference type="ARBA" id="ARBA00022475"/>
    </source>
</evidence>
<dbReference type="SMART" id="SM00843">
    <property type="entry name" value="Ftsk_gamma"/>
    <property type="match status" value="1"/>
</dbReference>
<evidence type="ECO:0000256" key="11">
    <source>
        <dbReference type="ARBA" id="ARBA00023136"/>
    </source>
</evidence>
<evidence type="ECO:0000256" key="2">
    <source>
        <dbReference type="ARBA" id="ARBA00006474"/>
    </source>
</evidence>
<name>A0A6A7K8M0_9FIRM</name>
<evidence type="ECO:0000256" key="12">
    <source>
        <dbReference type="ARBA" id="ARBA00023306"/>
    </source>
</evidence>
<protein>
    <recommendedName>
        <fullName evidence="18">FtsK domain-containing protein</fullName>
    </recommendedName>
</protein>